<dbReference type="CDD" id="cd03587">
    <property type="entry name" value="SOCS"/>
    <property type="match status" value="1"/>
</dbReference>
<feature type="repeat" description="ANK" evidence="3">
    <location>
        <begin position="87"/>
        <end position="119"/>
    </location>
</feature>
<gene>
    <name evidence="5" type="ORF">OS493_006197</name>
</gene>
<evidence type="ECO:0000256" key="1">
    <source>
        <dbReference type="ARBA" id="ARBA00022737"/>
    </source>
</evidence>
<reference evidence="5" key="1">
    <citation type="submission" date="2023-01" db="EMBL/GenBank/DDBJ databases">
        <title>Genome assembly of the deep-sea coral Lophelia pertusa.</title>
        <authorList>
            <person name="Herrera S."/>
            <person name="Cordes E."/>
        </authorList>
    </citation>
    <scope>NUCLEOTIDE SEQUENCE</scope>
    <source>
        <strain evidence="5">USNM1676648</strain>
        <tissue evidence="5">Polyp</tissue>
    </source>
</reference>
<dbReference type="Gene3D" id="1.25.40.20">
    <property type="entry name" value="Ankyrin repeat-containing domain"/>
    <property type="match status" value="3"/>
</dbReference>
<dbReference type="PROSITE" id="PS50225">
    <property type="entry name" value="SOCS"/>
    <property type="match status" value="1"/>
</dbReference>
<protein>
    <recommendedName>
        <fullName evidence="4">SOCS box domain-containing protein</fullName>
    </recommendedName>
</protein>
<dbReference type="InterPro" id="IPR036036">
    <property type="entry name" value="SOCS_box-like_dom_sf"/>
</dbReference>
<dbReference type="InterPro" id="IPR002110">
    <property type="entry name" value="Ankyrin_rpt"/>
</dbReference>
<dbReference type="PROSITE" id="PS50088">
    <property type="entry name" value="ANK_REPEAT"/>
    <property type="match status" value="6"/>
</dbReference>
<dbReference type="InterPro" id="IPR001496">
    <property type="entry name" value="SOCS_box"/>
</dbReference>
<feature type="repeat" description="ANK" evidence="3">
    <location>
        <begin position="253"/>
        <end position="286"/>
    </location>
</feature>
<accession>A0A9X0A4B6</accession>
<dbReference type="SUPFAM" id="SSF48403">
    <property type="entry name" value="Ankyrin repeat"/>
    <property type="match status" value="1"/>
</dbReference>
<feature type="repeat" description="ANK" evidence="3">
    <location>
        <begin position="186"/>
        <end position="218"/>
    </location>
</feature>
<dbReference type="SMART" id="SM00248">
    <property type="entry name" value="ANK"/>
    <property type="match status" value="6"/>
</dbReference>
<dbReference type="Gene3D" id="1.10.750.20">
    <property type="entry name" value="SOCS box"/>
    <property type="match status" value="1"/>
</dbReference>
<dbReference type="PRINTS" id="PR01415">
    <property type="entry name" value="ANKYRIN"/>
</dbReference>
<feature type="repeat" description="ANK" evidence="3">
    <location>
        <begin position="153"/>
        <end position="185"/>
    </location>
</feature>
<dbReference type="Pfam" id="PF13637">
    <property type="entry name" value="Ank_4"/>
    <property type="match status" value="1"/>
</dbReference>
<evidence type="ECO:0000313" key="5">
    <source>
        <dbReference type="EMBL" id="KAJ7393228.1"/>
    </source>
</evidence>
<dbReference type="InterPro" id="IPR036770">
    <property type="entry name" value="Ankyrin_rpt-contain_sf"/>
</dbReference>
<evidence type="ECO:0000256" key="2">
    <source>
        <dbReference type="ARBA" id="ARBA00023043"/>
    </source>
</evidence>
<dbReference type="Pfam" id="PF00023">
    <property type="entry name" value="Ank"/>
    <property type="match status" value="2"/>
</dbReference>
<feature type="domain" description="SOCS box" evidence="4">
    <location>
        <begin position="317"/>
        <end position="364"/>
    </location>
</feature>
<evidence type="ECO:0000259" key="4">
    <source>
        <dbReference type="PROSITE" id="PS50225"/>
    </source>
</evidence>
<dbReference type="OrthoDB" id="5950161at2759"/>
<dbReference type="GO" id="GO:0035556">
    <property type="term" value="P:intracellular signal transduction"/>
    <property type="evidence" value="ECO:0007669"/>
    <property type="project" value="InterPro"/>
</dbReference>
<feature type="repeat" description="ANK" evidence="3">
    <location>
        <begin position="120"/>
        <end position="152"/>
    </location>
</feature>
<keyword evidence="2 3" id="KW-0040">ANK repeat</keyword>
<dbReference type="EMBL" id="MU825398">
    <property type="protein sequence ID" value="KAJ7393228.1"/>
    <property type="molecule type" value="Genomic_DNA"/>
</dbReference>
<organism evidence="5 6">
    <name type="scientific">Desmophyllum pertusum</name>
    <dbReference type="NCBI Taxonomy" id="174260"/>
    <lineage>
        <taxon>Eukaryota</taxon>
        <taxon>Metazoa</taxon>
        <taxon>Cnidaria</taxon>
        <taxon>Anthozoa</taxon>
        <taxon>Hexacorallia</taxon>
        <taxon>Scleractinia</taxon>
        <taxon>Caryophylliina</taxon>
        <taxon>Caryophylliidae</taxon>
        <taxon>Desmophyllum</taxon>
    </lineage>
</organism>
<evidence type="ECO:0000313" key="6">
    <source>
        <dbReference type="Proteomes" id="UP001163046"/>
    </source>
</evidence>
<dbReference type="AlphaFoldDB" id="A0A9X0A4B6"/>
<proteinExistence type="predicted"/>
<dbReference type="Pfam" id="PF12796">
    <property type="entry name" value="Ank_2"/>
    <property type="match status" value="1"/>
</dbReference>
<name>A0A9X0A4B6_9CNID</name>
<dbReference type="SUPFAM" id="SSF158235">
    <property type="entry name" value="SOCS box-like"/>
    <property type="match status" value="1"/>
</dbReference>
<dbReference type="Pfam" id="PF07525">
    <property type="entry name" value="SOCS_box"/>
    <property type="match status" value="1"/>
</dbReference>
<dbReference type="PANTHER" id="PTHR24201">
    <property type="entry name" value="ANK_REP_REGION DOMAIN-CONTAINING PROTEIN"/>
    <property type="match status" value="1"/>
</dbReference>
<evidence type="ECO:0000256" key="3">
    <source>
        <dbReference type="PROSITE-ProRule" id="PRU00023"/>
    </source>
</evidence>
<dbReference type="Proteomes" id="UP001163046">
    <property type="component" value="Unassembled WGS sequence"/>
</dbReference>
<dbReference type="InterPro" id="IPR050776">
    <property type="entry name" value="Ank_Repeat/CDKN_Inhibitor"/>
</dbReference>
<dbReference type="SMART" id="SM00969">
    <property type="entry name" value="SOCS_box"/>
    <property type="match status" value="1"/>
</dbReference>
<comment type="caution">
    <text evidence="5">The sequence shown here is derived from an EMBL/GenBank/DDBJ whole genome shotgun (WGS) entry which is preliminary data.</text>
</comment>
<feature type="repeat" description="ANK" evidence="3">
    <location>
        <begin position="220"/>
        <end position="252"/>
    </location>
</feature>
<sequence length="380" mass="42032">MITLLTAGSQNTSGVWKREGTITNKDGREQEGRLKGEALLYSRCTQAPDSMGQRYTLFFTAREGREDDLRWALHDRKISPDLRDPDTKQTALHLAAAKGRVECVRLLIDAGAKRNVQEKDGLTPLHLSVYHGHVKCVKLLIEHGADVNCTSRFGSTPLHQAAYFGHCDSAEVLLAASALVNVEEAWGQTPLFLAAQRAHSDVVKLLLKYGAFVNQTDKAHYKTGLHVACEAQSVACVQYLLDAGADPNVQAEEGRTPLHIVLRGEESGPLTQLLIEYGARCDILDDSGNSAETILQSLVTRYGNGPNMEMFGSYQQLLELFWESQGKPKSLKRLCRLSIRKLLSPCSLDLVNSLSIPSCLKMYILHVVDNRDNIDMMVSN</sequence>
<keyword evidence="6" id="KW-1185">Reference proteome</keyword>
<dbReference type="PROSITE" id="PS50297">
    <property type="entry name" value="ANK_REP_REGION"/>
    <property type="match status" value="6"/>
</dbReference>
<dbReference type="PANTHER" id="PTHR24201:SF16">
    <property type="entry name" value="ANKYRIN-1-LIKE-RELATED"/>
    <property type="match status" value="1"/>
</dbReference>
<keyword evidence="1" id="KW-0677">Repeat</keyword>